<dbReference type="EnsemblMetazoa" id="AMAM019318-RA">
    <property type="protein sequence ID" value="AMAM019318-PA"/>
    <property type="gene ID" value="AMAM019318"/>
</dbReference>
<feature type="region of interest" description="Disordered" evidence="1">
    <location>
        <begin position="27"/>
        <end position="46"/>
    </location>
</feature>
<accession>A0A182T488</accession>
<dbReference type="VEuPathDB" id="VectorBase:AMAM019318"/>
<dbReference type="AlphaFoldDB" id="A0A182T488"/>
<reference evidence="2" key="2">
    <citation type="submission" date="2020-05" db="UniProtKB">
        <authorList>
            <consortium name="EnsemblMetazoa"/>
        </authorList>
    </citation>
    <scope>IDENTIFICATION</scope>
    <source>
        <strain evidence="2">maculatus3</strain>
    </source>
</reference>
<evidence type="ECO:0000313" key="3">
    <source>
        <dbReference type="Proteomes" id="UP000075901"/>
    </source>
</evidence>
<feature type="compositionally biased region" description="Low complexity" evidence="1">
    <location>
        <begin position="27"/>
        <end position="44"/>
    </location>
</feature>
<evidence type="ECO:0000313" key="2">
    <source>
        <dbReference type="EnsemblMetazoa" id="AMAM019318-PA"/>
    </source>
</evidence>
<dbReference type="Proteomes" id="UP000075901">
    <property type="component" value="Unassembled WGS sequence"/>
</dbReference>
<evidence type="ECO:0000256" key="1">
    <source>
        <dbReference type="SAM" id="MobiDB-lite"/>
    </source>
</evidence>
<proteinExistence type="predicted"/>
<reference evidence="3" key="1">
    <citation type="submission" date="2013-09" db="EMBL/GenBank/DDBJ databases">
        <title>The Genome Sequence of Anopheles maculatus species B.</title>
        <authorList>
            <consortium name="The Broad Institute Genomics Platform"/>
            <person name="Neafsey D.E."/>
            <person name="Besansky N."/>
            <person name="Howell P."/>
            <person name="Walton C."/>
            <person name="Young S.K."/>
            <person name="Zeng Q."/>
            <person name="Gargeya S."/>
            <person name="Fitzgerald M."/>
            <person name="Haas B."/>
            <person name="Abouelleil A."/>
            <person name="Allen A.W."/>
            <person name="Alvarado L."/>
            <person name="Arachchi H.M."/>
            <person name="Berlin A.M."/>
            <person name="Chapman S.B."/>
            <person name="Gainer-Dewar J."/>
            <person name="Goldberg J."/>
            <person name="Griggs A."/>
            <person name="Gujja S."/>
            <person name="Hansen M."/>
            <person name="Howarth C."/>
            <person name="Imamovic A."/>
            <person name="Ireland A."/>
            <person name="Larimer J."/>
            <person name="McCowan C."/>
            <person name="Murphy C."/>
            <person name="Pearson M."/>
            <person name="Poon T.W."/>
            <person name="Priest M."/>
            <person name="Roberts A."/>
            <person name="Saif S."/>
            <person name="Shea T."/>
            <person name="Sisk P."/>
            <person name="Sykes S."/>
            <person name="Wortman J."/>
            <person name="Nusbaum C."/>
            <person name="Birren B."/>
        </authorList>
    </citation>
    <scope>NUCLEOTIDE SEQUENCE [LARGE SCALE GENOMIC DNA]</scope>
    <source>
        <strain evidence="3">maculatus3</strain>
    </source>
</reference>
<name>A0A182T488_9DIPT</name>
<keyword evidence="3" id="KW-1185">Reference proteome</keyword>
<protein>
    <submittedName>
        <fullName evidence="2">Uncharacterized protein</fullName>
    </submittedName>
</protein>
<sequence>MASLRVQREFQNSQCWKVAYSRFNMSAATQPSSTASSSRVAANSRMRKSLTMAKANGNRSVSRMLKPLGHRVLTMQSIAMEDNRCKRLTIDDGQPSSNKPENGPM</sequence>
<organism evidence="2 3">
    <name type="scientific">Anopheles maculatus</name>
    <dbReference type="NCBI Taxonomy" id="74869"/>
    <lineage>
        <taxon>Eukaryota</taxon>
        <taxon>Metazoa</taxon>
        <taxon>Ecdysozoa</taxon>
        <taxon>Arthropoda</taxon>
        <taxon>Hexapoda</taxon>
        <taxon>Insecta</taxon>
        <taxon>Pterygota</taxon>
        <taxon>Neoptera</taxon>
        <taxon>Endopterygota</taxon>
        <taxon>Diptera</taxon>
        <taxon>Nematocera</taxon>
        <taxon>Culicoidea</taxon>
        <taxon>Culicidae</taxon>
        <taxon>Anophelinae</taxon>
        <taxon>Anopheles</taxon>
        <taxon>Anopheles maculatus group</taxon>
    </lineage>
</organism>